<keyword evidence="4" id="KW-1185">Reference proteome</keyword>
<dbReference type="AlphaFoldDB" id="A0A918PWL9"/>
<dbReference type="InterPro" id="IPR000794">
    <property type="entry name" value="Beta-ketoacyl_synthase"/>
</dbReference>
<dbReference type="RefSeq" id="WP_189863207.1">
    <property type="nucleotide sequence ID" value="NZ_BMVW01000012.1"/>
</dbReference>
<organism evidence="3 4">
    <name type="scientific">Streptomyces poonensis</name>
    <dbReference type="NCBI Taxonomy" id="68255"/>
    <lineage>
        <taxon>Bacteria</taxon>
        <taxon>Bacillati</taxon>
        <taxon>Actinomycetota</taxon>
        <taxon>Actinomycetes</taxon>
        <taxon>Kitasatosporales</taxon>
        <taxon>Streptomycetaceae</taxon>
        <taxon>Streptomyces</taxon>
    </lineage>
</organism>
<dbReference type="Gene3D" id="3.40.47.10">
    <property type="match status" value="1"/>
</dbReference>
<dbReference type="Proteomes" id="UP000622166">
    <property type="component" value="Unassembled WGS sequence"/>
</dbReference>
<evidence type="ECO:0000313" key="4">
    <source>
        <dbReference type="Proteomes" id="UP000622166"/>
    </source>
</evidence>
<evidence type="ECO:0000313" key="3">
    <source>
        <dbReference type="EMBL" id="GGZ25809.1"/>
    </source>
</evidence>
<dbReference type="GO" id="GO:0004315">
    <property type="term" value="F:3-oxoacyl-[acyl-carrier-protein] synthase activity"/>
    <property type="evidence" value="ECO:0007669"/>
    <property type="project" value="TreeGrafter"/>
</dbReference>
<proteinExistence type="predicted"/>
<dbReference type="InterPro" id="IPR014030">
    <property type="entry name" value="Ketoacyl_synth_N"/>
</dbReference>
<protein>
    <submittedName>
        <fullName evidence="3">3-oxoacyl-ACP synthase</fullName>
    </submittedName>
</protein>
<dbReference type="PANTHER" id="PTHR11712">
    <property type="entry name" value="POLYKETIDE SYNTHASE-RELATED"/>
    <property type="match status" value="1"/>
</dbReference>
<comment type="caution">
    <text evidence="3">The sequence shown here is derived from an EMBL/GenBank/DDBJ whole genome shotgun (WGS) entry which is preliminary data.</text>
</comment>
<dbReference type="EMBL" id="BMVW01000012">
    <property type="protein sequence ID" value="GGZ25809.1"/>
    <property type="molecule type" value="Genomic_DNA"/>
</dbReference>
<dbReference type="SUPFAM" id="SSF53901">
    <property type="entry name" value="Thiolase-like"/>
    <property type="match status" value="2"/>
</dbReference>
<evidence type="ECO:0000259" key="2">
    <source>
        <dbReference type="Pfam" id="PF00109"/>
    </source>
</evidence>
<dbReference type="InterPro" id="IPR016039">
    <property type="entry name" value="Thiolase-like"/>
</dbReference>
<evidence type="ECO:0000256" key="1">
    <source>
        <dbReference type="ARBA" id="ARBA00022679"/>
    </source>
</evidence>
<name>A0A918PWL9_9ACTN</name>
<dbReference type="PANTHER" id="PTHR11712:SF321">
    <property type="entry name" value="3-OXOACYL-[ACYL-CARRIER-PROTEIN] SYNTHASE 2"/>
    <property type="match status" value="1"/>
</dbReference>
<dbReference type="GO" id="GO:0005829">
    <property type="term" value="C:cytosol"/>
    <property type="evidence" value="ECO:0007669"/>
    <property type="project" value="TreeGrafter"/>
</dbReference>
<reference evidence="3" key="1">
    <citation type="journal article" date="2014" name="Int. J. Syst. Evol. Microbiol.">
        <title>Complete genome sequence of Corynebacterium casei LMG S-19264T (=DSM 44701T), isolated from a smear-ripened cheese.</title>
        <authorList>
            <consortium name="US DOE Joint Genome Institute (JGI-PGF)"/>
            <person name="Walter F."/>
            <person name="Albersmeier A."/>
            <person name="Kalinowski J."/>
            <person name="Ruckert C."/>
        </authorList>
    </citation>
    <scope>NUCLEOTIDE SEQUENCE</scope>
    <source>
        <strain evidence="3">JCM 4815</strain>
    </source>
</reference>
<accession>A0A918PWL9</accession>
<dbReference type="Pfam" id="PF00109">
    <property type="entry name" value="ketoacyl-synt"/>
    <property type="match status" value="1"/>
</dbReference>
<dbReference type="GO" id="GO:0006633">
    <property type="term" value="P:fatty acid biosynthetic process"/>
    <property type="evidence" value="ECO:0007669"/>
    <property type="project" value="TreeGrafter"/>
</dbReference>
<feature type="domain" description="Beta-ketoacyl synthase-like N-terminal" evidence="2">
    <location>
        <begin position="10"/>
        <end position="231"/>
    </location>
</feature>
<sequence length="368" mass="37608">MSAPVTERPVITGWSAVSPHGIGAEALAEGLRAQRPTGAPIDTARWKVPTSRAHLVPGFETREVLGKKGTRSMDRVTGLAVAAVGSLLDQPGSVGESETGERAALVLATTTGSAASMMDFTRSSFEGARPYDVDPAVMPNAVMNCAAGQCAIWYGIRGPNTTLAGGRAAGLLALNYATRLLSSGRADTVLCAAAEEYSAARYWLERHSRGAEAPDVALGEGAAVLLVQPASSATPERPALADVLAVRTRVATGDQARPAMEACVRSALDAAGVSGDDVWAASPSDAPGLLGDLEREILGQVCGAEALERVPAVGRLGDVSAATGSFQIAMILATAAHTPSSAGRIAVVTSADRDGSLACAVLKLLEAR</sequence>
<reference evidence="3" key="2">
    <citation type="submission" date="2020-09" db="EMBL/GenBank/DDBJ databases">
        <authorList>
            <person name="Sun Q."/>
            <person name="Ohkuma M."/>
        </authorList>
    </citation>
    <scope>NUCLEOTIDE SEQUENCE</scope>
    <source>
        <strain evidence="3">JCM 4815</strain>
    </source>
</reference>
<gene>
    <name evidence="3" type="primary">fabF</name>
    <name evidence="3" type="ORF">GCM10010365_52610</name>
</gene>
<keyword evidence="1" id="KW-0808">Transferase</keyword>